<proteinExistence type="predicted"/>
<evidence type="ECO:0000313" key="1">
    <source>
        <dbReference type="EMBL" id="KAI0087291.1"/>
    </source>
</evidence>
<gene>
    <name evidence="1" type="ORF">BDY19DRAFT_907488</name>
</gene>
<comment type="caution">
    <text evidence="1">The sequence shown here is derived from an EMBL/GenBank/DDBJ whole genome shotgun (WGS) entry which is preliminary data.</text>
</comment>
<dbReference type="Proteomes" id="UP001055072">
    <property type="component" value="Unassembled WGS sequence"/>
</dbReference>
<sequence length="155" mass="18409">MCQQEWCVFFSDNLILNRHRGCGHNVLLYYSGEVYDCNYEYCGLSKAHIHKTARNCPCPKTYKDYIKVVNIIQEPCDNCKESAFHELLYNYHRIESLCSIPRVFYFHVNDIVALRQDSLAFIRELLCNSKEDVDVWPTEGWRPMRSHGVYWMPSR</sequence>
<reference evidence="1" key="1">
    <citation type="journal article" date="2021" name="Environ. Microbiol.">
        <title>Gene family expansions and transcriptome signatures uncover fungal adaptations to wood decay.</title>
        <authorList>
            <person name="Hage H."/>
            <person name="Miyauchi S."/>
            <person name="Viragh M."/>
            <person name="Drula E."/>
            <person name="Min B."/>
            <person name="Chaduli D."/>
            <person name="Navarro D."/>
            <person name="Favel A."/>
            <person name="Norest M."/>
            <person name="Lesage-Meessen L."/>
            <person name="Balint B."/>
            <person name="Merenyi Z."/>
            <person name="de Eugenio L."/>
            <person name="Morin E."/>
            <person name="Martinez A.T."/>
            <person name="Baldrian P."/>
            <person name="Stursova M."/>
            <person name="Martinez M.J."/>
            <person name="Novotny C."/>
            <person name="Magnuson J.K."/>
            <person name="Spatafora J.W."/>
            <person name="Maurice S."/>
            <person name="Pangilinan J."/>
            <person name="Andreopoulos W."/>
            <person name="LaButti K."/>
            <person name="Hundley H."/>
            <person name="Na H."/>
            <person name="Kuo A."/>
            <person name="Barry K."/>
            <person name="Lipzen A."/>
            <person name="Henrissat B."/>
            <person name="Riley R."/>
            <person name="Ahrendt S."/>
            <person name="Nagy L.G."/>
            <person name="Grigoriev I.V."/>
            <person name="Martin F."/>
            <person name="Rosso M.N."/>
        </authorList>
    </citation>
    <scope>NUCLEOTIDE SEQUENCE</scope>
    <source>
        <strain evidence="1">CBS 384.51</strain>
    </source>
</reference>
<protein>
    <submittedName>
        <fullName evidence="1">Uncharacterized protein</fullName>
    </submittedName>
</protein>
<organism evidence="1 2">
    <name type="scientific">Irpex rosettiformis</name>
    <dbReference type="NCBI Taxonomy" id="378272"/>
    <lineage>
        <taxon>Eukaryota</taxon>
        <taxon>Fungi</taxon>
        <taxon>Dikarya</taxon>
        <taxon>Basidiomycota</taxon>
        <taxon>Agaricomycotina</taxon>
        <taxon>Agaricomycetes</taxon>
        <taxon>Polyporales</taxon>
        <taxon>Irpicaceae</taxon>
        <taxon>Irpex</taxon>
    </lineage>
</organism>
<keyword evidence="2" id="KW-1185">Reference proteome</keyword>
<evidence type="ECO:0000313" key="2">
    <source>
        <dbReference type="Proteomes" id="UP001055072"/>
    </source>
</evidence>
<name>A0ACB8TZ48_9APHY</name>
<accession>A0ACB8TZ48</accession>
<dbReference type="EMBL" id="MU274918">
    <property type="protein sequence ID" value="KAI0087291.1"/>
    <property type="molecule type" value="Genomic_DNA"/>
</dbReference>